<evidence type="ECO:0000313" key="14">
    <source>
        <dbReference type="EMBL" id="CAH0990615.1"/>
    </source>
</evidence>
<evidence type="ECO:0000256" key="4">
    <source>
        <dbReference type="ARBA" id="ARBA00022452"/>
    </source>
</evidence>
<evidence type="ECO:0000256" key="10">
    <source>
        <dbReference type="ARBA" id="ARBA00093548"/>
    </source>
</evidence>
<evidence type="ECO:0000256" key="3">
    <source>
        <dbReference type="ARBA" id="ARBA00015419"/>
    </source>
</evidence>
<evidence type="ECO:0000256" key="5">
    <source>
        <dbReference type="ARBA" id="ARBA00022692"/>
    </source>
</evidence>
<comment type="subunit">
    <text evidence="10">Interacts with TamB to form the translocation and assembly module (TAM).</text>
</comment>
<keyword evidence="7" id="KW-0472">Membrane</keyword>
<dbReference type="EMBL" id="CAKLPX010000001">
    <property type="protein sequence ID" value="CAH0990615.1"/>
    <property type="molecule type" value="Genomic_DNA"/>
</dbReference>
<evidence type="ECO:0000256" key="9">
    <source>
        <dbReference type="ARBA" id="ARBA00033063"/>
    </source>
</evidence>
<keyword evidence="15" id="KW-1185">Reference proteome</keyword>
<evidence type="ECO:0000256" key="6">
    <source>
        <dbReference type="ARBA" id="ARBA00022729"/>
    </source>
</evidence>
<name>A0ABM9ABN3_9GAMM</name>
<comment type="subcellular location">
    <subcellularLocation>
        <location evidence="1">Cell outer membrane</location>
    </subcellularLocation>
</comment>
<proteinExistence type="inferred from homology"/>
<keyword evidence="8" id="KW-0998">Cell outer membrane</keyword>
<dbReference type="Pfam" id="PF17243">
    <property type="entry name" value="POTRA_TamA_1"/>
    <property type="match status" value="1"/>
</dbReference>
<evidence type="ECO:0000313" key="15">
    <source>
        <dbReference type="Proteomes" id="UP000838100"/>
    </source>
</evidence>
<evidence type="ECO:0000256" key="1">
    <source>
        <dbReference type="ARBA" id="ARBA00004442"/>
    </source>
</evidence>
<accession>A0ABM9ABN3</accession>
<keyword evidence="4" id="KW-1134">Transmembrane beta strand</keyword>
<dbReference type="InterPro" id="IPR000184">
    <property type="entry name" value="Bac_surfAg_D15"/>
</dbReference>
<dbReference type="PANTHER" id="PTHR12815">
    <property type="entry name" value="SORTING AND ASSEMBLY MACHINERY SAMM50 PROTEIN FAMILY MEMBER"/>
    <property type="match status" value="1"/>
</dbReference>
<reference evidence="14" key="1">
    <citation type="submission" date="2021-12" db="EMBL/GenBank/DDBJ databases">
        <authorList>
            <person name="Rodrigo-Torres L."/>
            <person name="Arahal R. D."/>
            <person name="Lucena T."/>
        </authorList>
    </citation>
    <scope>NUCLEOTIDE SEQUENCE</scope>
    <source>
        <strain evidence="14">CECT 8267</strain>
    </source>
</reference>
<gene>
    <name evidence="14" type="primary">tamA</name>
    <name evidence="14" type="ORF">SIN8267_00709</name>
</gene>
<evidence type="ECO:0000256" key="7">
    <source>
        <dbReference type="ARBA" id="ARBA00023136"/>
    </source>
</evidence>
<dbReference type="Gene3D" id="2.40.160.50">
    <property type="entry name" value="membrane protein fhac: a member of the omp85/tpsb transporter family"/>
    <property type="match status" value="1"/>
</dbReference>
<evidence type="ECO:0000259" key="13">
    <source>
        <dbReference type="Pfam" id="PF17243"/>
    </source>
</evidence>
<dbReference type="Pfam" id="PF07244">
    <property type="entry name" value="POTRA"/>
    <property type="match status" value="1"/>
</dbReference>
<organism evidence="14 15">
    <name type="scientific">Sinobacterium norvegicum</name>
    <dbReference type="NCBI Taxonomy" id="1641715"/>
    <lineage>
        <taxon>Bacteria</taxon>
        <taxon>Pseudomonadati</taxon>
        <taxon>Pseudomonadota</taxon>
        <taxon>Gammaproteobacteria</taxon>
        <taxon>Cellvibrionales</taxon>
        <taxon>Spongiibacteraceae</taxon>
        <taxon>Sinobacterium</taxon>
    </lineage>
</organism>
<sequence length="611" mass="68764">MGVCLICPYSAVLITSWANLSIIGRSETFIQVVDFLIKFTRLQRYAAILTTIILLLLSSPASARVKVEVLAIDPALAENIEIHIGSVSQESLDQRQTLDNQLKKAVEKGAFALGYYHASYSYRVMKKKLRITIDSGPRAQFIDPIVEVYGEAALLPEFIALQQTALTVDRQPLDHGRYDDFKQTLRTLTNEYGFYDAKFTKNELRIDRQNNTGQPVLILHSGERYHFGEVSFEGSSVEESILRFLIPFEKGGLVDRDTFLDLNRNLLDTEYFNEVNIQRQINKDTKTLDLLVLLDDSDKNRFEVGAGYSTDYGPRVRFGWNKSLFNSKGHSADFSTELSQPKQEMEANYRIPWDDPLRKFVNISSGYQLKDVEDSATDLFTSSVAYIRHYDSDWVLNYSLTGDIETYSQGGGPATTAQYILPGFGVSKSYLSEVRDPSRGHRFETYVRGSTESLGADVAFLKSYVSYRYLTPIFSRKTLLLLRGELGAIETDDILQVPVSRRFFAGGDNSIRGYNFESVSSTDSDGILTGGAYLNTFSIELSYLLFENWRVAAFADTGRAYNDSDEPFSTGVGGGIRWLSPIGQIRFDLAIPLSDEVDQNYMIHISMGPPL</sequence>
<comment type="caution">
    <text evidence="14">The sequence shown here is derived from an EMBL/GenBank/DDBJ whole genome shotgun (WGS) entry which is preliminary data.</text>
</comment>
<dbReference type="PANTHER" id="PTHR12815:SF47">
    <property type="entry name" value="TRANSLOCATION AND ASSEMBLY MODULE SUBUNIT TAMA"/>
    <property type="match status" value="1"/>
</dbReference>
<keyword evidence="6" id="KW-0732">Signal</keyword>
<keyword evidence="5" id="KW-0812">Transmembrane</keyword>
<dbReference type="InterPro" id="IPR010827">
    <property type="entry name" value="BamA/TamA_POTRA"/>
</dbReference>
<evidence type="ECO:0000259" key="12">
    <source>
        <dbReference type="Pfam" id="PF07244"/>
    </source>
</evidence>
<dbReference type="InterPro" id="IPR035243">
    <property type="entry name" value="TamA_POTRA_Dom_1"/>
</dbReference>
<feature type="domain" description="POTRA" evidence="12">
    <location>
        <begin position="225"/>
        <end position="292"/>
    </location>
</feature>
<protein>
    <recommendedName>
        <fullName evidence="3">Translocation and assembly module subunit TamA</fullName>
    </recommendedName>
    <alternativeName>
        <fullName evidence="9">Autotransporter assembly factor TamA</fullName>
    </alternativeName>
</protein>
<evidence type="ECO:0000256" key="8">
    <source>
        <dbReference type="ARBA" id="ARBA00023237"/>
    </source>
</evidence>
<dbReference type="InterPro" id="IPR039910">
    <property type="entry name" value="D15-like"/>
</dbReference>
<dbReference type="Proteomes" id="UP000838100">
    <property type="component" value="Unassembled WGS sequence"/>
</dbReference>
<dbReference type="Pfam" id="PF01103">
    <property type="entry name" value="Omp85"/>
    <property type="match status" value="1"/>
</dbReference>
<evidence type="ECO:0000256" key="2">
    <source>
        <dbReference type="ARBA" id="ARBA00010248"/>
    </source>
</evidence>
<evidence type="ECO:0000259" key="11">
    <source>
        <dbReference type="Pfam" id="PF01103"/>
    </source>
</evidence>
<comment type="similarity">
    <text evidence="2">Belongs to the TamA family.</text>
</comment>
<feature type="domain" description="Bacterial surface antigen (D15)" evidence="11">
    <location>
        <begin position="328"/>
        <end position="608"/>
    </location>
</feature>
<feature type="domain" description="TamA POTRA" evidence="13">
    <location>
        <begin position="67"/>
        <end position="134"/>
    </location>
</feature>
<dbReference type="Gene3D" id="3.10.20.310">
    <property type="entry name" value="membrane protein fhac"/>
    <property type="match status" value="3"/>
</dbReference>